<dbReference type="InterPro" id="IPR013221">
    <property type="entry name" value="Mur_ligase_cen"/>
</dbReference>
<evidence type="ECO:0000313" key="16">
    <source>
        <dbReference type="Proteomes" id="UP001156870"/>
    </source>
</evidence>
<evidence type="ECO:0000256" key="6">
    <source>
        <dbReference type="ARBA" id="ARBA00022960"/>
    </source>
</evidence>
<dbReference type="GO" id="GO:0047480">
    <property type="term" value="F:UDP-N-acetylmuramoyl-tripeptide-D-alanyl-D-alanine ligase activity"/>
    <property type="evidence" value="ECO:0007669"/>
    <property type="project" value="UniProtKB-UniRule"/>
</dbReference>
<comment type="similarity">
    <text evidence="10">Belongs to the MurCDEF family. MurF subfamily.</text>
</comment>
<dbReference type="Gene3D" id="3.40.1190.10">
    <property type="entry name" value="Mur-like, catalytic domain"/>
    <property type="match status" value="1"/>
</dbReference>
<dbReference type="Proteomes" id="UP001156870">
    <property type="component" value="Unassembled WGS sequence"/>
</dbReference>
<dbReference type="GO" id="GO:0009252">
    <property type="term" value="P:peptidoglycan biosynthetic process"/>
    <property type="evidence" value="ECO:0007669"/>
    <property type="project" value="UniProtKB-UniRule"/>
</dbReference>
<dbReference type="GO" id="GO:0005524">
    <property type="term" value="F:ATP binding"/>
    <property type="evidence" value="ECO:0007669"/>
    <property type="project" value="UniProtKB-UniRule"/>
</dbReference>
<dbReference type="EC" id="6.3.2.10" evidence="10 11"/>
<dbReference type="GO" id="GO:0008360">
    <property type="term" value="P:regulation of cell shape"/>
    <property type="evidence" value="ECO:0007669"/>
    <property type="project" value="UniProtKB-KW"/>
</dbReference>
<feature type="domain" description="Mur ligase central" evidence="14">
    <location>
        <begin position="116"/>
        <end position="305"/>
    </location>
</feature>
<evidence type="ECO:0000259" key="13">
    <source>
        <dbReference type="Pfam" id="PF02875"/>
    </source>
</evidence>
<comment type="function">
    <text evidence="10 11">Involved in cell wall formation. Catalyzes the final step in the synthesis of UDP-N-acetylmuramoyl-pentapeptide, the precursor of murein.</text>
</comment>
<dbReference type="InterPro" id="IPR000713">
    <property type="entry name" value="Mur_ligase_N"/>
</dbReference>
<dbReference type="RefSeq" id="WP_232594190.1">
    <property type="nucleotide sequence ID" value="NZ_BSPD01000031.1"/>
</dbReference>
<dbReference type="HAMAP" id="MF_02019">
    <property type="entry name" value="MurF"/>
    <property type="match status" value="1"/>
</dbReference>
<keyword evidence="5 10" id="KW-0067">ATP-binding</keyword>
<dbReference type="Pfam" id="PF08245">
    <property type="entry name" value="Mur_ligase_M"/>
    <property type="match status" value="1"/>
</dbReference>
<dbReference type="InterPro" id="IPR004101">
    <property type="entry name" value="Mur_ligase_C"/>
</dbReference>
<dbReference type="Gene3D" id="3.90.190.20">
    <property type="entry name" value="Mur ligase, C-terminal domain"/>
    <property type="match status" value="1"/>
</dbReference>
<keyword evidence="3 10" id="KW-0132">Cell division</keyword>
<dbReference type="NCBIfam" id="TIGR01143">
    <property type="entry name" value="murF"/>
    <property type="match status" value="1"/>
</dbReference>
<evidence type="ECO:0000256" key="5">
    <source>
        <dbReference type="ARBA" id="ARBA00022840"/>
    </source>
</evidence>
<dbReference type="InterPro" id="IPR036565">
    <property type="entry name" value="Mur-like_cat_sf"/>
</dbReference>
<accession>A0AA37WMW0</accession>
<dbReference type="SUPFAM" id="SSF63418">
    <property type="entry name" value="MurE/MurF N-terminal domain"/>
    <property type="match status" value="1"/>
</dbReference>
<evidence type="ECO:0000256" key="10">
    <source>
        <dbReference type="HAMAP-Rule" id="MF_02019"/>
    </source>
</evidence>
<dbReference type="EMBL" id="BSPD01000031">
    <property type="protein sequence ID" value="GLS25581.1"/>
    <property type="molecule type" value="Genomic_DNA"/>
</dbReference>
<dbReference type="PANTHER" id="PTHR43024:SF1">
    <property type="entry name" value="UDP-N-ACETYLMURAMOYL-TRIPEPTIDE--D-ALANYL-D-ALANINE LIGASE"/>
    <property type="match status" value="1"/>
</dbReference>
<dbReference type="InterPro" id="IPR036615">
    <property type="entry name" value="Mur_ligase_C_dom_sf"/>
</dbReference>
<evidence type="ECO:0000259" key="12">
    <source>
        <dbReference type="Pfam" id="PF01225"/>
    </source>
</evidence>
<dbReference type="Pfam" id="PF02875">
    <property type="entry name" value="Mur_ligase_C"/>
    <property type="match status" value="1"/>
</dbReference>
<comment type="pathway">
    <text evidence="10 11">Cell wall biogenesis; peptidoglycan biosynthesis.</text>
</comment>
<organism evidence="15 16">
    <name type="scientific">Marinibactrum halimedae</name>
    <dbReference type="NCBI Taxonomy" id="1444977"/>
    <lineage>
        <taxon>Bacteria</taxon>
        <taxon>Pseudomonadati</taxon>
        <taxon>Pseudomonadota</taxon>
        <taxon>Gammaproteobacteria</taxon>
        <taxon>Cellvibrionales</taxon>
        <taxon>Cellvibrionaceae</taxon>
        <taxon>Marinibactrum</taxon>
    </lineage>
</organism>
<evidence type="ECO:0000313" key="15">
    <source>
        <dbReference type="EMBL" id="GLS25581.1"/>
    </source>
</evidence>
<evidence type="ECO:0000256" key="11">
    <source>
        <dbReference type="RuleBase" id="RU004136"/>
    </source>
</evidence>
<dbReference type="SUPFAM" id="SSF53623">
    <property type="entry name" value="MurD-like peptide ligases, catalytic domain"/>
    <property type="match status" value="1"/>
</dbReference>
<dbReference type="PANTHER" id="PTHR43024">
    <property type="entry name" value="UDP-N-ACETYLMURAMOYL-TRIPEPTIDE--D-ALANYL-D-ALANINE LIGASE"/>
    <property type="match status" value="1"/>
</dbReference>
<dbReference type="Gene3D" id="3.40.1390.10">
    <property type="entry name" value="MurE/MurF, N-terminal domain"/>
    <property type="match status" value="1"/>
</dbReference>
<dbReference type="SUPFAM" id="SSF53244">
    <property type="entry name" value="MurD-like peptide ligases, peptide-binding domain"/>
    <property type="match status" value="1"/>
</dbReference>
<evidence type="ECO:0000256" key="4">
    <source>
        <dbReference type="ARBA" id="ARBA00022741"/>
    </source>
</evidence>
<feature type="binding site" evidence="10">
    <location>
        <begin position="118"/>
        <end position="124"/>
    </location>
    <ligand>
        <name>ATP</name>
        <dbReference type="ChEBI" id="CHEBI:30616"/>
    </ligand>
</feature>
<dbReference type="GO" id="GO:0051301">
    <property type="term" value="P:cell division"/>
    <property type="evidence" value="ECO:0007669"/>
    <property type="project" value="UniProtKB-KW"/>
</dbReference>
<evidence type="ECO:0000256" key="3">
    <source>
        <dbReference type="ARBA" id="ARBA00022618"/>
    </source>
</evidence>
<comment type="catalytic activity">
    <reaction evidence="10 11">
        <text>D-alanyl-D-alanine + UDP-N-acetyl-alpha-D-muramoyl-L-alanyl-gamma-D-glutamyl-meso-2,6-diaminopimelate + ATP = UDP-N-acetyl-alpha-D-muramoyl-L-alanyl-gamma-D-glutamyl-meso-2,6-diaminopimeloyl-D-alanyl-D-alanine + ADP + phosphate + H(+)</text>
        <dbReference type="Rhea" id="RHEA:28374"/>
        <dbReference type="ChEBI" id="CHEBI:15378"/>
        <dbReference type="ChEBI" id="CHEBI:30616"/>
        <dbReference type="ChEBI" id="CHEBI:43474"/>
        <dbReference type="ChEBI" id="CHEBI:57822"/>
        <dbReference type="ChEBI" id="CHEBI:61386"/>
        <dbReference type="ChEBI" id="CHEBI:83905"/>
        <dbReference type="ChEBI" id="CHEBI:456216"/>
        <dbReference type="EC" id="6.3.2.10"/>
    </reaction>
</comment>
<keyword evidence="9 10" id="KW-0961">Cell wall biogenesis/degradation</keyword>
<evidence type="ECO:0000259" key="14">
    <source>
        <dbReference type="Pfam" id="PF08245"/>
    </source>
</evidence>
<comment type="subcellular location">
    <subcellularLocation>
        <location evidence="10 11">Cytoplasm</location>
    </subcellularLocation>
</comment>
<feature type="domain" description="Mur ligase C-terminal" evidence="13">
    <location>
        <begin position="327"/>
        <end position="446"/>
    </location>
</feature>
<gene>
    <name evidence="10 15" type="primary">murF</name>
    <name evidence="15" type="ORF">GCM10007877_12950</name>
</gene>
<dbReference type="InterPro" id="IPR035911">
    <property type="entry name" value="MurE/MurF_N"/>
</dbReference>
<comment type="caution">
    <text evidence="15">The sequence shown here is derived from an EMBL/GenBank/DDBJ whole genome shotgun (WGS) entry which is preliminary data.</text>
</comment>
<dbReference type="InterPro" id="IPR051046">
    <property type="entry name" value="MurCDEF_CellWall_CoF430Synth"/>
</dbReference>
<keyword evidence="2 10" id="KW-0436">Ligase</keyword>
<evidence type="ECO:0000256" key="7">
    <source>
        <dbReference type="ARBA" id="ARBA00022984"/>
    </source>
</evidence>
<dbReference type="AlphaFoldDB" id="A0AA37WMW0"/>
<keyword evidence="4 10" id="KW-0547">Nucleotide-binding</keyword>
<dbReference type="GO" id="GO:0071555">
    <property type="term" value="P:cell wall organization"/>
    <property type="evidence" value="ECO:0007669"/>
    <property type="project" value="UniProtKB-KW"/>
</dbReference>
<keyword evidence="7 10" id="KW-0573">Peptidoglycan synthesis</keyword>
<keyword evidence="8 10" id="KW-0131">Cell cycle</keyword>
<dbReference type="GO" id="GO:0005737">
    <property type="term" value="C:cytoplasm"/>
    <property type="evidence" value="ECO:0007669"/>
    <property type="project" value="UniProtKB-SubCell"/>
</dbReference>
<sequence length="463" mass="49244">MIRPITLLELSTVLQGRLLAPEVVDSTEVASKTVTGVSTDTRAIESGNAFVAITGEHFDGHQYVNVAAEKGAVVAIVSEHQSTCSLPQILVDNTVEAYGKIAQWHRRQWPHALVAITGSCGKTTVKTLLASIFRQCGETLATEGNFNNHIGVPKTLLNLCEHHEFAVVEMGASAGGEIGYLVNLAEPQVAMVNNVVPAHMEGFGSVDAIAVAKGQIYDGLSDDGIAVVNLDDHYAGQWLEKLGEKSWLGFSLEDSKAHFYANDIELDEMGRPTFQLMGVAGRARVKLPLLGSQNVANALAAAACAHAIGASLEAIVKGLETVSEVKGRLSVLPGLSGAEVIDDAYNANPGSVKAAVDVLSEFKKRRIFVLGDMGELGDQAEEMHREVGRHALEVGISQLFTVGELTAFTAQEFGSESTHFDDQTTLITALKEQLSEDVVVLVKGSRSAQMDAVVQAITSSEGN</sequence>
<keyword evidence="1 10" id="KW-0963">Cytoplasm</keyword>
<dbReference type="Pfam" id="PF01225">
    <property type="entry name" value="Mur_ligase"/>
    <property type="match status" value="1"/>
</dbReference>
<keyword evidence="16" id="KW-1185">Reference proteome</keyword>
<keyword evidence="6 10" id="KW-0133">Cell shape</keyword>
<reference evidence="15 16" key="1">
    <citation type="journal article" date="2014" name="Int. J. Syst. Evol. Microbiol.">
        <title>Complete genome sequence of Corynebacterium casei LMG S-19264T (=DSM 44701T), isolated from a smear-ripened cheese.</title>
        <authorList>
            <consortium name="US DOE Joint Genome Institute (JGI-PGF)"/>
            <person name="Walter F."/>
            <person name="Albersmeier A."/>
            <person name="Kalinowski J."/>
            <person name="Ruckert C."/>
        </authorList>
    </citation>
    <scope>NUCLEOTIDE SEQUENCE [LARGE SCALE GENOMIC DNA]</scope>
    <source>
        <strain evidence="15 16">NBRC 110095</strain>
    </source>
</reference>
<evidence type="ECO:0000256" key="9">
    <source>
        <dbReference type="ARBA" id="ARBA00023316"/>
    </source>
</evidence>
<feature type="domain" description="Mur ligase N-terminal catalytic" evidence="12">
    <location>
        <begin position="34"/>
        <end position="93"/>
    </location>
</feature>
<evidence type="ECO:0000256" key="1">
    <source>
        <dbReference type="ARBA" id="ARBA00022490"/>
    </source>
</evidence>
<name>A0AA37WMW0_9GAMM</name>
<evidence type="ECO:0000256" key="2">
    <source>
        <dbReference type="ARBA" id="ARBA00022598"/>
    </source>
</evidence>
<protein>
    <recommendedName>
        <fullName evidence="10 11">UDP-N-acetylmuramoyl-tripeptide--D-alanyl-D-alanine ligase</fullName>
        <ecNumber evidence="10 11">6.3.2.10</ecNumber>
    </recommendedName>
    <alternativeName>
        <fullName evidence="10">D-alanyl-D-alanine-adding enzyme</fullName>
    </alternativeName>
</protein>
<proteinExistence type="inferred from homology"/>
<evidence type="ECO:0000256" key="8">
    <source>
        <dbReference type="ARBA" id="ARBA00023306"/>
    </source>
</evidence>
<dbReference type="InterPro" id="IPR005863">
    <property type="entry name" value="UDP-N-AcMur_synth"/>
</dbReference>